<evidence type="ECO:0000259" key="4">
    <source>
        <dbReference type="PROSITE" id="PS50995"/>
    </source>
</evidence>
<keyword evidence="3" id="KW-0804">Transcription</keyword>
<comment type="caution">
    <text evidence="5">The sequence shown here is derived from an EMBL/GenBank/DDBJ whole genome shotgun (WGS) entry which is preliminary data.</text>
</comment>
<reference evidence="5 6" key="1">
    <citation type="submission" date="2015-09" db="EMBL/GenBank/DDBJ databases">
        <title>Genome sequencing project for genomic taxonomy and phylogenomics of Bacillus-like bacteria.</title>
        <authorList>
            <person name="Liu B."/>
            <person name="Wang J."/>
            <person name="Zhu Y."/>
            <person name="Liu G."/>
            <person name="Chen Q."/>
            <person name="Chen Z."/>
            <person name="Lan J."/>
            <person name="Che J."/>
            <person name="Ge C."/>
            <person name="Shi H."/>
            <person name="Pan Z."/>
            <person name="Liu X."/>
        </authorList>
    </citation>
    <scope>NUCLEOTIDE SEQUENCE [LARGE SCALE GENOMIC DNA]</scope>
    <source>
        <strain evidence="5 6">LMG 18435</strain>
    </source>
</reference>
<gene>
    <name evidence="5" type="ORF">AN964_10545</name>
</gene>
<dbReference type="EMBL" id="LJJC01000004">
    <property type="protein sequence ID" value="KQL53893.1"/>
    <property type="molecule type" value="Genomic_DNA"/>
</dbReference>
<dbReference type="RefSeq" id="WP_055739633.1">
    <property type="nucleotide sequence ID" value="NZ_JAAIWL010000001.1"/>
</dbReference>
<dbReference type="InterPro" id="IPR000835">
    <property type="entry name" value="HTH_MarR-typ"/>
</dbReference>
<evidence type="ECO:0000313" key="5">
    <source>
        <dbReference type="EMBL" id="KQL53893.1"/>
    </source>
</evidence>
<dbReference type="GO" id="GO:0003700">
    <property type="term" value="F:DNA-binding transcription factor activity"/>
    <property type="evidence" value="ECO:0007669"/>
    <property type="project" value="InterPro"/>
</dbReference>
<evidence type="ECO:0000256" key="3">
    <source>
        <dbReference type="ARBA" id="ARBA00023163"/>
    </source>
</evidence>
<dbReference type="PRINTS" id="PR00598">
    <property type="entry name" value="HTHMARR"/>
</dbReference>
<evidence type="ECO:0000256" key="1">
    <source>
        <dbReference type="ARBA" id="ARBA00023015"/>
    </source>
</evidence>
<dbReference type="PATRIC" id="fig|157838.3.peg.2320"/>
<keyword evidence="6" id="KW-1185">Reference proteome</keyword>
<dbReference type="STRING" id="157838.AN964_10545"/>
<dbReference type="Pfam" id="PF01047">
    <property type="entry name" value="MarR"/>
    <property type="match status" value="1"/>
</dbReference>
<feature type="domain" description="HTH marR-type" evidence="4">
    <location>
        <begin position="13"/>
        <end position="141"/>
    </location>
</feature>
<dbReference type="InterPro" id="IPR036390">
    <property type="entry name" value="WH_DNA-bd_sf"/>
</dbReference>
<dbReference type="SMART" id="SM00347">
    <property type="entry name" value="HTH_MARR"/>
    <property type="match status" value="1"/>
</dbReference>
<keyword evidence="1" id="KW-0805">Transcription regulation</keyword>
<name>A0A0Q3WXV5_9BACI</name>
<dbReference type="InterPro" id="IPR036388">
    <property type="entry name" value="WH-like_DNA-bd_sf"/>
</dbReference>
<sequence length="151" mass="17613">MGKFENDVMDMIEIEVVTLLRRADFKRTLDGEKNSLDRSGYLILHTLYKEGPKTIRTLSDIFQLNISTMSRQIHALESKGHIERSTDAHDARVNFISISESGKNALLSLKAKRRFAYEELLSDWKKEEKEIFAELISRLNRKIEKTRRLQS</sequence>
<organism evidence="5 6">
    <name type="scientific">Heyndrickxia shackletonii</name>
    <dbReference type="NCBI Taxonomy" id="157838"/>
    <lineage>
        <taxon>Bacteria</taxon>
        <taxon>Bacillati</taxon>
        <taxon>Bacillota</taxon>
        <taxon>Bacilli</taxon>
        <taxon>Bacillales</taxon>
        <taxon>Bacillaceae</taxon>
        <taxon>Heyndrickxia</taxon>
    </lineage>
</organism>
<dbReference type="PANTHER" id="PTHR42756:SF1">
    <property type="entry name" value="TRANSCRIPTIONAL REPRESSOR OF EMRAB OPERON"/>
    <property type="match status" value="1"/>
</dbReference>
<dbReference type="OrthoDB" id="2389730at2"/>
<dbReference type="Gene3D" id="1.10.10.10">
    <property type="entry name" value="Winged helix-like DNA-binding domain superfamily/Winged helix DNA-binding domain"/>
    <property type="match status" value="1"/>
</dbReference>
<dbReference type="GO" id="GO:0003677">
    <property type="term" value="F:DNA binding"/>
    <property type="evidence" value="ECO:0007669"/>
    <property type="project" value="UniProtKB-KW"/>
</dbReference>
<dbReference type="PROSITE" id="PS50995">
    <property type="entry name" value="HTH_MARR_2"/>
    <property type="match status" value="1"/>
</dbReference>
<accession>A0A0Q3WXV5</accession>
<proteinExistence type="predicted"/>
<dbReference type="Proteomes" id="UP000051888">
    <property type="component" value="Unassembled WGS sequence"/>
</dbReference>
<protein>
    <recommendedName>
        <fullName evidence="4">HTH marR-type domain-containing protein</fullName>
    </recommendedName>
</protein>
<keyword evidence="2" id="KW-0238">DNA-binding</keyword>
<dbReference type="PANTHER" id="PTHR42756">
    <property type="entry name" value="TRANSCRIPTIONAL REGULATOR, MARR"/>
    <property type="match status" value="1"/>
</dbReference>
<evidence type="ECO:0000256" key="2">
    <source>
        <dbReference type="ARBA" id="ARBA00023125"/>
    </source>
</evidence>
<dbReference type="SUPFAM" id="SSF46785">
    <property type="entry name" value="Winged helix' DNA-binding domain"/>
    <property type="match status" value="1"/>
</dbReference>
<dbReference type="AlphaFoldDB" id="A0A0Q3WXV5"/>
<evidence type="ECO:0000313" key="6">
    <source>
        <dbReference type="Proteomes" id="UP000051888"/>
    </source>
</evidence>